<evidence type="ECO:0000256" key="1">
    <source>
        <dbReference type="ARBA" id="ARBA00022670"/>
    </source>
</evidence>
<sequence length="807" mass="93383">MKRLIPIAILLMTNLTLFSQVDIDYQVPPIEILDLADVDMAPSMRIDDEGKHMVLISRNQYKSIAELSEKEMRLAGLRINPKTNISSRERFYNDLSVMEVGDQEATKVKGLPEEPRLSNFSWSPDEKYMAFTNTTNQGVELWVLDVDNAKAKKLTPDNLNANMGRPFTWFKNSESLLIKQLPKDRKPLIDKDEAVPTGPRISINEGQKAQNRTYQDLLEDKIDEANFEQLVRAEISKVDLKGNISPWMEAKMYRYMSFSPDGEYVLVTTIHKPFSYLVPYYRFPTDYNIYTKNGEHVKTIEEVPLTEEMPKGFMAVREGKRRIDWRNDRPATLVYAEALDGGDPEKEVDHRDQVYTWKAPFENEPQKLVKTFNRYSGVLWGSDNLALVYDYWWNTRKMKAYFINPEDRSKEPVIIMDRNYQDRYNDPGSPVTTKNKFGERIMQIDGDYIYLEGDGYSPEGILPFIDKFHIETHETERLWRAKANDQLERIMFALDMKKGKILTRIESKNKYPNYYIRDIRKENEKEAITFFKNPFESLSNVQKELIKYNREDGVALSATLYLPEDYDKNSGEKLPMLMWAYPYEFKDKASAGQITTSPNEFTYPWYGSPIFWVQRGFAILDDASFPIIGEGDEEPNDTFIKQLVANAKAAIDAVDSMGYVDTDKVAVGGHSYGAFMTANLLSHSDLFAAGIARSGAYNRTLTPFGFQAEERNYWEAPEIYYNMSPFMHADEMNSNLLLIHGEADNNSGTYPMQSERYFNALKGLGANVRLVMLPKESHGYRARESVLHVLWEQDQWLMKYVKNIDKD</sequence>
<dbReference type="PANTHER" id="PTHR42776">
    <property type="entry name" value="SERINE PEPTIDASE S9 FAMILY MEMBER"/>
    <property type="match status" value="1"/>
</dbReference>
<reference evidence="6 7" key="1">
    <citation type="submission" date="2015-11" db="EMBL/GenBank/DDBJ databases">
        <title>Description and complete genome sequence of a novel strain predominating in hypersaline microbial mats and representing a new family of the Bacteriodetes phylum.</title>
        <authorList>
            <person name="Spring S."/>
            <person name="Bunk B."/>
            <person name="Sproer C."/>
            <person name="Klenk H.-P."/>
        </authorList>
    </citation>
    <scope>NUCLEOTIDE SEQUENCE [LARGE SCALE GENOMIC DNA]</scope>
    <source>
        <strain evidence="6 7">L21-Spi-D4</strain>
    </source>
</reference>
<evidence type="ECO:0000259" key="5">
    <source>
        <dbReference type="Pfam" id="PF00326"/>
    </source>
</evidence>
<dbReference type="OrthoDB" id="6388416at2"/>
<keyword evidence="7" id="KW-1185">Reference proteome</keyword>
<gene>
    <name evidence="6" type="primary">ptpA_1</name>
    <name evidence="6" type="ORF">L21SP5_00824</name>
</gene>
<dbReference type="EC" id="3.4.14.12" evidence="6"/>
<dbReference type="InterPro" id="IPR029058">
    <property type="entry name" value="AB_hydrolase_fold"/>
</dbReference>
<dbReference type="AlphaFoldDB" id="A0A0S2HWV0"/>
<dbReference type="Gene3D" id="3.40.50.1820">
    <property type="entry name" value="alpha/beta hydrolase"/>
    <property type="match status" value="1"/>
</dbReference>
<dbReference type="InterPro" id="IPR011042">
    <property type="entry name" value="6-blade_b-propeller_TolB-like"/>
</dbReference>
<keyword evidence="1" id="KW-0645">Protease</keyword>
<dbReference type="KEGG" id="blq:L21SP5_00824"/>
<evidence type="ECO:0000256" key="2">
    <source>
        <dbReference type="ARBA" id="ARBA00022801"/>
    </source>
</evidence>
<proteinExistence type="predicted"/>
<accession>A0A0S2HWV0</accession>
<dbReference type="Proteomes" id="UP000064893">
    <property type="component" value="Chromosome"/>
</dbReference>
<name>A0A0S2HWV0_9BACT</name>
<dbReference type="ESTHER" id="9bact-a0a0s2hwv0">
    <property type="family name" value="Glutamyl_Peptidase_S9"/>
</dbReference>
<keyword evidence="3" id="KW-0720">Serine protease</keyword>
<evidence type="ECO:0000313" key="7">
    <source>
        <dbReference type="Proteomes" id="UP000064893"/>
    </source>
</evidence>
<dbReference type="Pfam" id="PF00326">
    <property type="entry name" value="Peptidase_S9"/>
    <property type="match status" value="1"/>
</dbReference>
<dbReference type="PATRIC" id="fig|1307839.3.peg.871"/>
<dbReference type="PANTHER" id="PTHR42776:SF28">
    <property type="entry name" value="GLUTAMYL ENDOPEPTIDASE, CHLOROPLASTIC-RELATED"/>
    <property type="match status" value="1"/>
</dbReference>
<evidence type="ECO:0000256" key="4">
    <source>
        <dbReference type="ARBA" id="ARBA00022946"/>
    </source>
</evidence>
<dbReference type="InterPro" id="IPR001375">
    <property type="entry name" value="Peptidase_S9_cat"/>
</dbReference>
<evidence type="ECO:0000256" key="3">
    <source>
        <dbReference type="ARBA" id="ARBA00022825"/>
    </source>
</evidence>
<dbReference type="SUPFAM" id="SSF53474">
    <property type="entry name" value="alpha/beta-Hydrolases"/>
    <property type="match status" value="1"/>
</dbReference>
<dbReference type="EMBL" id="CP013118">
    <property type="protein sequence ID" value="ALO14495.1"/>
    <property type="molecule type" value="Genomic_DNA"/>
</dbReference>
<dbReference type="GO" id="GO:0006508">
    <property type="term" value="P:proteolysis"/>
    <property type="evidence" value="ECO:0007669"/>
    <property type="project" value="UniProtKB-KW"/>
</dbReference>
<dbReference type="STRING" id="1307839.L21SP5_00824"/>
<dbReference type="Gene3D" id="2.120.10.30">
    <property type="entry name" value="TolB, C-terminal domain"/>
    <property type="match status" value="1"/>
</dbReference>
<protein>
    <submittedName>
        <fullName evidence="6">Prolyl tripeptidyl peptidase</fullName>
        <ecNumber evidence="6">3.4.14.12</ecNumber>
    </submittedName>
</protein>
<dbReference type="FunFam" id="3.40.50.1820:FF:000049">
    <property type="entry name" value="probable glutamyl endopeptidase, chloroplastic"/>
    <property type="match status" value="1"/>
</dbReference>
<organism evidence="6 7">
    <name type="scientific">Salinivirga cyanobacteriivorans</name>
    <dbReference type="NCBI Taxonomy" id="1307839"/>
    <lineage>
        <taxon>Bacteria</taxon>
        <taxon>Pseudomonadati</taxon>
        <taxon>Bacteroidota</taxon>
        <taxon>Bacteroidia</taxon>
        <taxon>Bacteroidales</taxon>
        <taxon>Salinivirgaceae</taxon>
        <taxon>Salinivirga</taxon>
    </lineage>
</organism>
<feature type="domain" description="Peptidase S9 prolyl oligopeptidase catalytic" evidence="5">
    <location>
        <begin position="648"/>
        <end position="802"/>
    </location>
</feature>
<keyword evidence="2 6" id="KW-0378">Hydrolase</keyword>
<dbReference type="RefSeq" id="WP_057952036.1">
    <property type="nucleotide sequence ID" value="NZ_CP013118.1"/>
</dbReference>
<dbReference type="SUPFAM" id="SSF82171">
    <property type="entry name" value="DPP6 N-terminal domain-like"/>
    <property type="match status" value="1"/>
</dbReference>
<keyword evidence="4" id="KW-0809">Transit peptide</keyword>
<dbReference type="GO" id="GO:0004252">
    <property type="term" value="F:serine-type endopeptidase activity"/>
    <property type="evidence" value="ECO:0007669"/>
    <property type="project" value="TreeGrafter"/>
</dbReference>
<evidence type="ECO:0000313" key="6">
    <source>
        <dbReference type="EMBL" id="ALO14495.1"/>
    </source>
</evidence>